<keyword evidence="1" id="KW-0812">Transmembrane</keyword>
<reference evidence="2" key="1">
    <citation type="submission" date="2022-11" db="EMBL/GenBank/DDBJ databases">
        <title>Complete genome sequence of Methanogenium organophilum DSM 3596.</title>
        <authorList>
            <person name="Chen S.-C."/>
            <person name="Lai S.-J."/>
            <person name="You Y.-T."/>
        </authorList>
    </citation>
    <scope>NUCLEOTIDE SEQUENCE</scope>
    <source>
        <strain evidence="2">DSM 3596</strain>
    </source>
</reference>
<organism evidence="2 3">
    <name type="scientific">Methanogenium organophilum</name>
    <dbReference type="NCBI Taxonomy" id="2199"/>
    <lineage>
        <taxon>Archaea</taxon>
        <taxon>Methanobacteriati</taxon>
        <taxon>Methanobacteriota</taxon>
        <taxon>Stenosarchaea group</taxon>
        <taxon>Methanomicrobia</taxon>
        <taxon>Methanomicrobiales</taxon>
        <taxon>Methanomicrobiaceae</taxon>
        <taxon>Methanogenium</taxon>
    </lineage>
</organism>
<dbReference type="KEGG" id="mou:OU421_08165"/>
<evidence type="ECO:0000256" key="1">
    <source>
        <dbReference type="SAM" id="Phobius"/>
    </source>
</evidence>
<dbReference type="RefSeq" id="WP_268185603.1">
    <property type="nucleotide sequence ID" value="NZ_CP113361.1"/>
</dbReference>
<dbReference type="Proteomes" id="UP001163096">
    <property type="component" value="Chromosome"/>
</dbReference>
<dbReference type="AlphaFoldDB" id="A0A9X9S242"/>
<keyword evidence="1" id="KW-1133">Transmembrane helix</keyword>
<accession>A0A9X9S242</accession>
<evidence type="ECO:0000313" key="2">
    <source>
        <dbReference type="EMBL" id="WAI00404.1"/>
    </source>
</evidence>
<gene>
    <name evidence="2" type="ORF">OU421_08165</name>
</gene>
<name>A0A9X9S242_METOG</name>
<dbReference type="GeneID" id="76835069"/>
<dbReference type="EMBL" id="CP113361">
    <property type="protein sequence ID" value="WAI00404.1"/>
    <property type="molecule type" value="Genomic_DNA"/>
</dbReference>
<sequence length="330" mass="38144">MPELFFWGLSIDTIANLCVGIGTAILAIATFLLARYTKSSVTSSKEQLEILRNQFNLDQKNSDQKHALERLKQIIMPLNEEIGHEIGLVKNGVYCFGGKEPKFNCLIFPIPKNKYFYAPETGLEHKALENELKNQMVLEISGDHPNLIELLQQRWGIYTSIASKIEILKNGLTTDSYKSELETLIRKDSNFEQITLDEEEGIYEELFVIYEYETYFHEGKKYHVPLASDYFSIENLIEAIVNLVICEFFNVSEPSKKHFFDDGLVEETLNIRSKFMEILEKDQFEETILKVNQSFSELKDVDSKICIILGKIILEYRQGYNLTSDEILFI</sequence>
<evidence type="ECO:0000313" key="3">
    <source>
        <dbReference type="Proteomes" id="UP001163096"/>
    </source>
</evidence>
<keyword evidence="1" id="KW-0472">Membrane</keyword>
<proteinExistence type="predicted"/>
<feature type="transmembrane region" description="Helical" evidence="1">
    <location>
        <begin position="14"/>
        <end position="34"/>
    </location>
</feature>
<protein>
    <submittedName>
        <fullName evidence="2">Uncharacterized protein</fullName>
    </submittedName>
</protein>
<keyword evidence="3" id="KW-1185">Reference proteome</keyword>